<name>A0A937XCT0_UNCEI</name>
<evidence type="ECO:0000313" key="1">
    <source>
        <dbReference type="EMBL" id="MBM3317952.1"/>
    </source>
</evidence>
<dbReference type="SUPFAM" id="SSF46955">
    <property type="entry name" value="Putative DNA-binding domain"/>
    <property type="match status" value="1"/>
</dbReference>
<accession>A0A937XCT0</accession>
<evidence type="ECO:0000313" key="2">
    <source>
        <dbReference type="Proteomes" id="UP000748308"/>
    </source>
</evidence>
<sequence length="168" mass="18257">MPVVGVPLGRLRALLGREIAPEELLRVLGHLGCDVEGYTQLERVRCPGCGAIHERTASEEVPPCCDQCGGALRGQGEELAPLEVVRMELLAVRPDMFDPGGLARALRGYLGLERGAPRYALAEPLLEVRVDPSVGDPRSYRPEIACAVMEGMTLDEEALKIVMKLQEN</sequence>
<comment type="caution">
    <text evidence="1">The sequence shown here is derived from an EMBL/GenBank/DDBJ whole genome shotgun (WGS) entry which is preliminary data.</text>
</comment>
<dbReference type="Proteomes" id="UP000748308">
    <property type="component" value="Unassembled WGS sequence"/>
</dbReference>
<dbReference type="AlphaFoldDB" id="A0A937XCT0"/>
<organism evidence="1 2">
    <name type="scientific">Eiseniibacteriota bacterium</name>
    <dbReference type="NCBI Taxonomy" id="2212470"/>
    <lineage>
        <taxon>Bacteria</taxon>
        <taxon>Candidatus Eiseniibacteriota</taxon>
    </lineage>
</organism>
<reference evidence="1" key="1">
    <citation type="submission" date="2019-03" db="EMBL/GenBank/DDBJ databases">
        <title>Lake Tanganyika Metagenome-Assembled Genomes (MAGs).</title>
        <authorList>
            <person name="Tran P."/>
        </authorList>
    </citation>
    <scope>NUCLEOTIDE SEQUENCE</scope>
    <source>
        <strain evidence="1">M_DeepCast_400m_m2_100</strain>
    </source>
</reference>
<dbReference type="Gene3D" id="3.30.56.10">
    <property type="match status" value="1"/>
</dbReference>
<feature type="non-terminal residue" evidence="1">
    <location>
        <position position="168"/>
    </location>
</feature>
<dbReference type="InterPro" id="IPR009061">
    <property type="entry name" value="DNA-bd_dom_put_sf"/>
</dbReference>
<proteinExistence type="predicted"/>
<protein>
    <submittedName>
        <fullName evidence="1">Uncharacterized protein</fullName>
    </submittedName>
</protein>
<gene>
    <name evidence="1" type="ORF">FJY75_08865</name>
</gene>
<dbReference type="EMBL" id="VGIY01000225">
    <property type="protein sequence ID" value="MBM3317952.1"/>
    <property type="molecule type" value="Genomic_DNA"/>
</dbReference>